<accession>A0A5B9QIS0</accession>
<evidence type="ECO:0000313" key="3">
    <source>
        <dbReference type="Proteomes" id="UP000325286"/>
    </source>
</evidence>
<organism evidence="2 3">
    <name type="scientific">Roseimaritima ulvae</name>
    <dbReference type="NCBI Taxonomy" id="980254"/>
    <lineage>
        <taxon>Bacteria</taxon>
        <taxon>Pseudomonadati</taxon>
        <taxon>Planctomycetota</taxon>
        <taxon>Planctomycetia</taxon>
        <taxon>Pirellulales</taxon>
        <taxon>Pirellulaceae</taxon>
        <taxon>Roseimaritima</taxon>
    </lineage>
</organism>
<sequence>MLDMFLAYGWIAIAVSAALVAVRIWAKRNFDGQVQDVLSETQARFAGGNVEVHSVKAVRTITVQDETAFLYHIDATIDPSQVNVEWCGADLFLRGTGGDPNQIGDVLNLKRWNGDSFEPLKNKAQLVGAQRLLLSMQVAGGPEQVRFNFNFANFGPVIALPEMEVAV</sequence>
<dbReference type="AlphaFoldDB" id="A0A5B9QIS0"/>
<proteinExistence type="predicted"/>
<evidence type="ECO:0000256" key="1">
    <source>
        <dbReference type="SAM" id="Phobius"/>
    </source>
</evidence>
<dbReference type="KEGG" id="rul:UC8_08880"/>
<gene>
    <name evidence="2" type="ORF">UC8_08880</name>
</gene>
<keyword evidence="3" id="KW-1185">Reference proteome</keyword>
<dbReference type="Proteomes" id="UP000325286">
    <property type="component" value="Chromosome"/>
</dbReference>
<dbReference type="EMBL" id="CP042914">
    <property type="protein sequence ID" value="QEG38928.1"/>
    <property type="molecule type" value="Genomic_DNA"/>
</dbReference>
<evidence type="ECO:0000313" key="2">
    <source>
        <dbReference type="EMBL" id="QEG38928.1"/>
    </source>
</evidence>
<dbReference type="OrthoDB" id="9963937at2"/>
<keyword evidence="1" id="KW-0472">Membrane</keyword>
<name>A0A5B9QIS0_9BACT</name>
<dbReference type="RefSeq" id="WP_148080102.1">
    <property type="nucleotide sequence ID" value="NZ_CP042914.1"/>
</dbReference>
<feature type="transmembrane region" description="Helical" evidence="1">
    <location>
        <begin position="6"/>
        <end position="26"/>
    </location>
</feature>
<reference evidence="2 3" key="1">
    <citation type="submission" date="2019-08" db="EMBL/GenBank/DDBJ databases">
        <title>Deep-cultivation of Planctomycetes and their phenomic and genomic characterization uncovers novel biology.</title>
        <authorList>
            <person name="Wiegand S."/>
            <person name="Jogler M."/>
            <person name="Boedeker C."/>
            <person name="Pinto D."/>
            <person name="Vollmers J."/>
            <person name="Rivas-Marin E."/>
            <person name="Kohn T."/>
            <person name="Peeters S.H."/>
            <person name="Heuer A."/>
            <person name="Rast P."/>
            <person name="Oberbeckmann S."/>
            <person name="Bunk B."/>
            <person name="Jeske O."/>
            <person name="Meyerdierks A."/>
            <person name="Storesund J.E."/>
            <person name="Kallscheuer N."/>
            <person name="Luecker S."/>
            <person name="Lage O.M."/>
            <person name="Pohl T."/>
            <person name="Merkel B.J."/>
            <person name="Hornburger P."/>
            <person name="Mueller R.-W."/>
            <person name="Bruemmer F."/>
            <person name="Labrenz M."/>
            <person name="Spormann A.M."/>
            <person name="Op den Camp H."/>
            <person name="Overmann J."/>
            <person name="Amann R."/>
            <person name="Jetten M.S.M."/>
            <person name="Mascher T."/>
            <person name="Medema M.H."/>
            <person name="Devos D.P."/>
            <person name="Kaster A.-K."/>
            <person name="Ovreas L."/>
            <person name="Rohde M."/>
            <person name="Galperin M.Y."/>
            <person name="Jogler C."/>
        </authorList>
    </citation>
    <scope>NUCLEOTIDE SEQUENCE [LARGE SCALE GENOMIC DNA]</scope>
    <source>
        <strain evidence="2 3">UC8</strain>
    </source>
</reference>
<keyword evidence="1" id="KW-0812">Transmembrane</keyword>
<protein>
    <submittedName>
        <fullName evidence="2">Uncharacterized protein</fullName>
    </submittedName>
</protein>
<keyword evidence="1" id="KW-1133">Transmembrane helix</keyword>